<evidence type="ECO:0000313" key="1">
    <source>
        <dbReference type="EMBL" id="SUO98481.1"/>
    </source>
</evidence>
<dbReference type="EMBL" id="UHIA01000004">
    <property type="protein sequence ID" value="SUO98481.1"/>
    <property type="molecule type" value="Genomic_DNA"/>
</dbReference>
<name>A0A380N3I4_9GAMM</name>
<organism evidence="1 2">
    <name type="scientific">Suttonella indologenes</name>
    <dbReference type="NCBI Taxonomy" id="13276"/>
    <lineage>
        <taxon>Bacteria</taxon>
        <taxon>Pseudomonadati</taxon>
        <taxon>Pseudomonadota</taxon>
        <taxon>Gammaproteobacteria</taxon>
        <taxon>Cardiobacteriales</taxon>
        <taxon>Cardiobacteriaceae</taxon>
        <taxon>Suttonella</taxon>
    </lineage>
</organism>
<keyword evidence="2" id="KW-1185">Reference proteome</keyword>
<proteinExistence type="predicted"/>
<accession>A0A380N3I4</accession>
<dbReference type="Proteomes" id="UP000254575">
    <property type="component" value="Unassembled WGS sequence"/>
</dbReference>
<dbReference type="RefSeq" id="WP_115219303.1">
    <property type="nucleotide sequence ID" value="NZ_UHIA01000004.1"/>
</dbReference>
<reference evidence="1 2" key="1">
    <citation type="submission" date="2018-06" db="EMBL/GenBank/DDBJ databases">
        <authorList>
            <consortium name="Pathogen Informatics"/>
            <person name="Doyle S."/>
        </authorList>
    </citation>
    <scope>NUCLEOTIDE SEQUENCE [LARGE SCALE GENOMIC DNA]</scope>
    <source>
        <strain evidence="1 2">NCTC10717</strain>
    </source>
</reference>
<gene>
    <name evidence="1" type="ORF">NCTC10717_02233</name>
</gene>
<dbReference type="AlphaFoldDB" id="A0A380N3I4"/>
<sequence>MSENVKDVYWVTHTREIAGNYSYTINGRQDTAEYVVEGEDALRQRYEALIKQNNLHNLAPDIAAFPGAIDAVFCSKEKTVVLFCDQTELNSTHKFKGAHDQIVKMRLKNLVAASKNGERDWLIASDDYQTVMVRKSIVKRIYQENTHVMFEFNNERPDYLSDWDTTPKATEYLAKFQEQMF</sequence>
<evidence type="ECO:0000313" key="2">
    <source>
        <dbReference type="Proteomes" id="UP000254575"/>
    </source>
</evidence>
<protein>
    <submittedName>
        <fullName evidence="1">Uncharacterized protein</fullName>
    </submittedName>
</protein>